<evidence type="ECO:0008006" key="3">
    <source>
        <dbReference type="Google" id="ProtNLM"/>
    </source>
</evidence>
<keyword evidence="2" id="KW-1185">Reference proteome</keyword>
<dbReference type="SUPFAM" id="SSF54060">
    <property type="entry name" value="His-Me finger endonucleases"/>
    <property type="match status" value="1"/>
</dbReference>
<dbReference type="OrthoDB" id="581550at2"/>
<dbReference type="EMBL" id="CP017075">
    <property type="protein sequence ID" value="AOR76515.1"/>
    <property type="molecule type" value="Genomic_DNA"/>
</dbReference>
<organism evidence="1 2">
    <name type="scientific">Novosphingobium resinovorum</name>
    <dbReference type="NCBI Taxonomy" id="158500"/>
    <lineage>
        <taxon>Bacteria</taxon>
        <taxon>Pseudomonadati</taxon>
        <taxon>Pseudomonadota</taxon>
        <taxon>Alphaproteobacteria</taxon>
        <taxon>Sphingomonadales</taxon>
        <taxon>Sphingomonadaceae</taxon>
        <taxon>Novosphingobium</taxon>
    </lineage>
</organism>
<evidence type="ECO:0000313" key="1">
    <source>
        <dbReference type="EMBL" id="AOR76515.1"/>
    </source>
</evidence>
<gene>
    <name evidence="1" type="ORF">BES08_06990</name>
</gene>
<reference evidence="2" key="1">
    <citation type="journal article" date="2017" name="J. Biotechnol.">
        <title>Complete genome sequence of Novosphingobium resinovorum SA1, a versatile xenobiotic-degrading bacterium capable of utilizing sulfanilic acid.</title>
        <authorList>
            <person name="Hegedus B."/>
            <person name="Kos P.B."/>
            <person name="Balint B."/>
            <person name="Maroti G."/>
            <person name="Gan H.M."/>
            <person name="Perei K."/>
            <person name="Rakhely G."/>
        </authorList>
    </citation>
    <scope>NUCLEOTIDE SEQUENCE [LARGE SCALE GENOMIC DNA]</scope>
    <source>
        <strain evidence="2">SA1</strain>
    </source>
</reference>
<dbReference type="InterPro" id="IPR004211">
    <property type="entry name" value="Endonuclease_7"/>
</dbReference>
<dbReference type="InterPro" id="IPR044925">
    <property type="entry name" value="His-Me_finger_sf"/>
</dbReference>
<evidence type="ECO:0000313" key="2">
    <source>
        <dbReference type="Proteomes" id="UP000094626"/>
    </source>
</evidence>
<dbReference type="Pfam" id="PF02945">
    <property type="entry name" value="Endonuclease_7"/>
    <property type="match status" value="1"/>
</dbReference>
<dbReference type="KEGG" id="nre:BES08_06990"/>
<dbReference type="Proteomes" id="UP000094626">
    <property type="component" value="Chromosome"/>
</dbReference>
<protein>
    <recommendedName>
        <fullName evidence="3">Recombination endonuclease VII</fullName>
    </recommendedName>
</protein>
<sequence>MTERQGNKCKICRVELTKFHIDHCHKTNKVRGLLCHRCNIRLAALDDAEWHASALQYLKDAAA</sequence>
<dbReference type="RefSeq" id="WP_069707926.1">
    <property type="nucleotide sequence ID" value="NZ_CP017075.1"/>
</dbReference>
<dbReference type="InterPro" id="IPR038563">
    <property type="entry name" value="Endonuclease_7_sf"/>
</dbReference>
<accession>A0A1D8A317</accession>
<proteinExistence type="predicted"/>
<name>A0A1D8A317_9SPHN</name>
<dbReference type="Gene3D" id="3.40.1800.10">
    <property type="entry name" value="His-Me finger endonucleases"/>
    <property type="match status" value="1"/>
</dbReference>
<dbReference type="AlphaFoldDB" id="A0A1D8A317"/>